<feature type="domain" description="IPT/TIG" evidence="3">
    <location>
        <begin position="866"/>
        <end position="927"/>
    </location>
</feature>
<gene>
    <name evidence="4" type="ORF">CLEI1391_LOCUS2834</name>
</gene>
<dbReference type="EMBL" id="HBFB01005113">
    <property type="protein sequence ID" value="CAD8668007.1"/>
    <property type="molecule type" value="Transcribed_RNA"/>
</dbReference>
<dbReference type="SUPFAM" id="SSF81296">
    <property type="entry name" value="E set domains"/>
    <property type="match status" value="5"/>
</dbReference>
<evidence type="ECO:0000259" key="3">
    <source>
        <dbReference type="Pfam" id="PF01833"/>
    </source>
</evidence>
<organism evidence="4">
    <name type="scientific">Chlamydomonas leiostraca</name>
    <dbReference type="NCBI Taxonomy" id="1034604"/>
    <lineage>
        <taxon>Eukaryota</taxon>
        <taxon>Viridiplantae</taxon>
        <taxon>Chlorophyta</taxon>
        <taxon>core chlorophytes</taxon>
        <taxon>Chlorophyceae</taxon>
        <taxon>CS clade</taxon>
        <taxon>Chlamydomonadales</taxon>
        <taxon>Chlamydomonadaceae</taxon>
        <taxon>Chlamydomonas</taxon>
    </lineage>
</organism>
<dbReference type="Gene3D" id="2.60.40.10">
    <property type="entry name" value="Immunoglobulins"/>
    <property type="match status" value="6"/>
</dbReference>
<dbReference type="PANTHER" id="PTHR46769:SF2">
    <property type="entry name" value="FIBROCYSTIN-L ISOFORM 2 PRECURSOR-RELATED"/>
    <property type="match status" value="1"/>
</dbReference>
<dbReference type="InterPro" id="IPR014756">
    <property type="entry name" value="Ig_E-set"/>
</dbReference>
<feature type="domain" description="IPT/TIG" evidence="3">
    <location>
        <begin position="304"/>
        <end position="363"/>
    </location>
</feature>
<feature type="domain" description="IPT/TIG" evidence="3">
    <location>
        <begin position="404"/>
        <end position="465"/>
    </location>
</feature>
<feature type="domain" description="IPT/TIG" evidence="3">
    <location>
        <begin position="585"/>
        <end position="646"/>
    </location>
</feature>
<keyword evidence="2" id="KW-1133">Transmembrane helix</keyword>
<dbReference type="InterPro" id="IPR002909">
    <property type="entry name" value="IPT_dom"/>
</dbReference>
<dbReference type="AlphaFoldDB" id="A0A7S0R5P6"/>
<accession>A0A7S0R5P6</accession>
<evidence type="ECO:0000256" key="1">
    <source>
        <dbReference type="ARBA" id="ARBA00022729"/>
    </source>
</evidence>
<feature type="domain" description="IPT/TIG" evidence="3">
    <location>
        <begin position="775"/>
        <end position="836"/>
    </location>
</feature>
<dbReference type="Pfam" id="PF01833">
    <property type="entry name" value="TIG"/>
    <property type="match status" value="8"/>
</dbReference>
<feature type="transmembrane region" description="Helical" evidence="2">
    <location>
        <begin position="1096"/>
        <end position="1120"/>
    </location>
</feature>
<keyword evidence="1" id="KW-0732">Signal</keyword>
<name>A0A7S0R5P6_9CHLO</name>
<sequence length="1133" mass="116357">MPSTVTCNAADATVKFFVRYCLTGLDATTGATSASSRQCVVSLPKTLPCAPVTAPVLTSIIVMTSANVRKQFSSTMRTDDKLVVRGTGLGIASGSVVLVFSSTDTMPAVSGTTQRSAPVTSSSPYTSFTVSPNGETYTCSGSRVYAFVRVCNEAVNADAVTRFSCRVSAAFPMVCGNVDGLVVTNVGPSTTRQRITGGQEITIKGHNFGNNTGQYQVEIGGQDCGIVAFVADGKTVRCTTPTLEGGIYTVNVRINGLNNTDAALVYGDAGLSATVSSVAEVDGKAISFNETAADGQTSPNAGTVFIAAANFGRLNIGQLSVSVGGSDCEISSIDSKGIRCKAPQFKNATAKAVVLSVNGQTSKGSGDAILSTGLFLYYGTPAVMPSFIYATPSVAMVNESTTPSLTFNGTYLKAFGVDVNPGQFVVKVGGSVCQFAAADNVTYVCTAPALSAGVQPVDAQVNGKSVAANFGIVYGNPQAVLTSAMPSVTYLDTSMAAIVTLTGMNFGGNLAQLSVKVVNESVPILSVSPTTITVSVPAKTVEQAAEVLVQVNGYTASSVNLVYGQFYSPKVKWVVPDADIQSNSKPVLMVYGSEFGNNAGQVQVQLSGTNGNGTCDIISVADSIIRCTGPSLPQGMYLVTVTVNTKVSTETIRVIYGKPQVPVVNSVIPDKTPLAANSSVSQGITIVGSSFGNNMGQVKVGLSGAGNSTCDITSVSDTQITCVAPNLPAAWYTVNVKVNGQSASASVDVVYGQPLTPMVLSIVGTIAASSNNQTGQKATAIAKDFGNNRGQLSISINNVSATIVDIPSSDSIVFNVPSLPTGSYPVVLAVNGKTGSTVNLVIGDVGSTIAGVKTVPEAVRPWQTPAVTITGTKFGNNIGQVQVTVGKSSCSGVQVADTSITCTAPALESGNQPVVVIINGVVAKAANGTNIIIAYTCPSGFKTSNTSECIVDLNAVADIPPGGIQERRTKSIAVDDIDMPDDDLSDLVLAIIDKATAEASTLVPGTKAYKGAVRKFAAASGSRRTMLETKGTIEVDYIVNFPVGTKPEDITKAMAAVNDGIVSLANTPLFQRLGAVPAKDEIVPAEPKDDDNKKKVAIGVGVGVGVGVPLLIAIVVFLVLRRKQQVVQPGSSA</sequence>
<protein>
    <recommendedName>
        <fullName evidence="3">IPT/TIG domain-containing protein</fullName>
    </recommendedName>
</protein>
<feature type="domain" description="IPT/TIG" evidence="3">
    <location>
        <begin position="667"/>
        <end position="751"/>
    </location>
</feature>
<keyword evidence="2" id="KW-0472">Membrane</keyword>
<reference evidence="4" key="1">
    <citation type="submission" date="2021-01" db="EMBL/GenBank/DDBJ databases">
        <authorList>
            <person name="Corre E."/>
            <person name="Pelletier E."/>
            <person name="Niang G."/>
            <person name="Scheremetjew M."/>
            <person name="Finn R."/>
            <person name="Kale V."/>
            <person name="Holt S."/>
            <person name="Cochrane G."/>
            <person name="Meng A."/>
            <person name="Brown T."/>
            <person name="Cohen L."/>
        </authorList>
    </citation>
    <scope>NUCLEOTIDE SEQUENCE</scope>
    <source>
        <strain evidence="4">SAG 11-49</strain>
    </source>
</reference>
<evidence type="ECO:0000313" key="4">
    <source>
        <dbReference type="EMBL" id="CAD8668007.1"/>
    </source>
</evidence>
<dbReference type="CDD" id="cd00603">
    <property type="entry name" value="IPT_PCSR"/>
    <property type="match status" value="5"/>
</dbReference>
<feature type="domain" description="IPT/TIG" evidence="3">
    <location>
        <begin position="496"/>
        <end position="559"/>
    </location>
</feature>
<proteinExistence type="predicted"/>
<evidence type="ECO:0000256" key="2">
    <source>
        <dbReference type="SAM" id="Phobius"/>
    </source>
</evidence>
<feature type="domain" description="IPT/TIG" evidence="3">
    <location>
        <begin position="182"/>
        <end position="259"/>
    </location>
</feature>
<keyword evidence="2" id="KW-0812">Transmembrane</keyword>
<dbReference type="InterPro" id="IPR013783">
    <property type="entry name" value="Ig-like_fold"/>
</dbReference>
<dbReference type="InterPro" id="IPR052387">
    <property type="entry name" value="Fibrocystin"/>
</dbReference>
<dbReference type="PANTHER" id="PTHR46769">
    <property type="entry name" value="POLYCYSTIC KIDNEY AND HEPATIC DISEASE 1 (AUTOSOMAL RECESSIVE)-LIKE 1"/>
    <property type="match status" value="1"/>
</dbReference>